<organism evidence="1 2">
    <name type="scientific">Moraxella bovis</name>
    <dbReference type="NCBI Taxonomy" id="476"/>
    <lineage>
        <taxon>Bacteria</taxon>
        <taxon>Pseudomonadati</taxon>
        <taxon>Pseudomonadota</taxon>
        <taxon>Gammaproteobacteria</taxon>
        <taxon>Moraxellales</taxon>
        <taxon>Moraxellaceae</taxon>
        <taxon>Moraxella</taxon>
    </lineage>
</organism>
<dbReference type="Proteomes" id="UP000254133">
    <property type="component" value="Unassembled WGS sequence"/>
</dbReference>
<gene>
    <name evidence="1" type="ORF">NCTC9426_00976</name>
</gene>
<dbReference type="AlphaFoldDB" id="A0A378PR52"/>
<evidence type="ECO:0000313" key="1">
    <source>
        <dbReference type="EMBL" id="STY90944.1"/>
    </source>
</evidence>
<accession>A0A378PR52</accession>
<sequence>MTNETFGRICFAVALLLIGSRMLGDYVIFPYIAVTKAEKGEFKEACAYVVDKKKTTRSAEQFVIKLENNNFKEFDILPKIGAVFFNEDKKGDLPIRTKYHSFMIVEPNTCKKVQYVEVYNIFGFKKFYLYDYLNQP</sequence>
<protein>
    <submittedName>
        <fullName evidence="1">Uncharacterized protein</fullName>
    </submittedName>
</protein>
<reference evidence="1 2" key="1">
    <citation type="submission" date="2018-06" db="EMBL/GenBank/DDBJ databases">
        <authorList>
            <consortium name="Pathogen Informatics"/>
            <person name="Doyle S."/>
        </authorList>
    </citation>
    <scope>NUCLEOTIDE SEQUENCE [LARGE SCALE GENOMIC DNA]</scope>
    <source>
        <strain evidence="1 2">NCTC9426</strain>
    </source>
</reference>
<proteinExistence type="predicted"/>
<evidence type="ECO:0000313" key="2">
    <source>
        <dbReference type="Proteomes" id="UP000254133"/>
    </source>
</evidence>
<dbReference type="EMBL" id="UGPZ01000002">
    <property type="protein sequence ID" value="STY90944.1"/>
    <property type="molecule type" value="Genomic_DNA"/>
</dbReference>
<name>A0A378PR52_MORBO</name>
<dbReference type="RefSeq" id="WP_147287312.1">
    <property type="nucleotide sequence ID" value="NZ_UGPZ01000002.1"/>
</dbReference>